<reference evidence="3" key="1">
    <citation type="submission" date="2016-09" db="EMBL/GenBank/DDBJ databases">
        <authorList>
            <person name="Varghese N."/>
            <person name="Submissions S."/>
        </authorList>
    </citation>
    <scope>NUCLEOTIDE SEQUENCE [LARGE SCALE GENOMIC DNA]</scope>
    <source>
        <strain evidence="3">25nlg</strain>
    </source>
</reference>
<keyword evidence="3" id="KW-1185">Reference proteome</keyword>
<accession>A0A1G6JVN0</accession>
<dbReference type="HAMAP" id="MF_01526">
    <property type="entry name" value="UPF0342"/>
    <property type="match status" value="1"/>
</dbReference>
<dbReference type="AlphaFoldDB" id="A0A1G6JVN0"/>
<evidence type="ECO:0000313" key="2">
    <source>
        <dbReference type="EMBL" id="SDC22829.1"/>
    </source>
</evidence>
<dbReference type="InterPro" id="IPR010368">
    <property type="entry name" value="Com_YlbF"/>
</dbReference>
<protein>
    <recommendedName>
        <fullName evidence="1">UPF0342 protein SAMN05421737_106108</fullName>
    </recommendedName>
</protein>
<proteinExistence type="inferred from homology"/>
<dbReference type="SUPFAM" id="SSF158622">
    <property type="entry name" value="YheA/YmcA-like"/>
    <property type="match status" value="1"/>
</dbReference>
<dbReference type="OrthoDB" id="9811402at2"/>
<dbReference type="InterPro" id="IPR023378">
    <property type="entry name" value="YheA/YmcA-like_dom_sf"/>
</dbReference>
<comment type="similarity">
    <text evidence="1">Belongs to the UPF0342 family.</text>
</comment>
<sequence>MSKTYDKAHELKQALAEDAAFVQLQDLHKQIAADDIARKMFDNFRKLQMSLQQKQMQGMDISPEEAEQAQKQFELVSQHTLISKLMETEQQMSMIIADVNKIITEPLEEIYGHLAEEDE</sequence>
<name>A0A1G6JVN0_9BACI</name>
<dbReference type="Gene3D" id="1.20.1500.10">
    <property type="entry name" value="YheA/YmcA-like"/>
    <property type="match status" value="1"/>
</dbReference>
<gene>
    <name evidence="2" type="ORF">SAMN05421737_106108</name>
</gene>
<evidence type="ECO:0000313" key="3">
    <source>
        <dbReference type="Proteomes" id="UP000242662"/>
    </source>
</evidence>
<evidence type="ECO:0000256" key="1">
    <source>
        <dbReference type="HAMAP-Rule" id="MF_01526"/>
    </source>
</evidence>
<dbReference type="EMBL" id="FMYM01000006">
    <property type="protein sequence ID" value="SDC22829.1"/>
    <property type="molecule type" value="Genomic_DNA"/>
</dbReference>
<dbReference type="STRING" id="1464122.SAMN05421737_106108"/>
<dbReference type="RefSeq" id="WP_090775727.1">
    <property type="nucleotide sequence ID" value="NZ_FMYM01000006.1"/>
</dbReference>
<dbReference type="Proteomes" id="UP000242662">
    <property type="component" value="Unassembled WGS sequence"/>
</dbReference>
<organism evidence="2 3">
    <name type="scientific">Shouchella lonarensis</name>
    <dbReference type="NCBI Taxonomy" id="1464122"/>
    <lineage>
        <taxon>Bacteria</taxon>
        <taxon>Bacillati</taxon>
        <taxon>Bacillota</taxon>
        <taxon>Bacilli</taxon>
        <taxon>Bacillales</taxon>
        <taxon>Bacillaceae</taxon>
        <taxon>Shouchella</taxon>
    </lineage>
</organism>
<dbReference type="Pfam" id="PF06133">
    <property type="entry name" value="Com_YlbF"/>
    <property type="match status" value="1"/>
</dbReference>